<dbReference type="Proteomes" id="UP001194746">
    <property type="component" value="Unassembled WGS sequence"/>
</dbReference>
<reference evidence="2" key="1">
    <citation type="journal article" date="2019" name="Beilstein J. Org. Chem.">
        <title>Nanangenines: drimane sesquiterpenoids as the dominant metabolite cohort of a novel Australian fungus, Aspergillus nanangensis.</title>
        <authorList>
            <person name="Lacey H.J."/>
            <person name="Gilchrist C.L.M."/>
            <person name="Crombie A."/>
            <person name="Kalaitzis J.A."/>
            <person name="Vuong D."/>
            <person name="Rutledge P.J."/>
            <person name="Turner P."/>
            <person name="Pitt J.I."/>
            <person name="Lacey E."/>
            <person name="Chooi Y.H."/>
            <person name="Piggott A.M."/>
        </authorList>
    </citation>
    <scope>NUCLEOTIDE SEQUENCE</scope>
    <source>
        <strain evidence="2">MST-FP2251</strain>
    </source>
</reference>
<evidence type="ECO:0000256" key="1">
    <source>
        <dbReference type="SAM" id="MobiDB-lite"/>
    </source>
</evidence>
<dbReference type="EMBL" id="VCAU01000011">
    <property type="protein sequence ID" value="KAF9892653.1"/>
    <property type="molecule type" value="Genomic_DNA"/>
</dbReference>
<reference evidence="2" key="2">
    <citation type="submission" date="2020-02" db="EMBL/GenBank/DDBJ databases">
        <authorList>
            <person name="Gilchrist C.L.M."/>
            <person name="Chooi Y.-H."/>
        </authorList>
    </citation>
    <scope>NUCLEOTIDE SEQUENCE</scope>
    <source>
        <strain evidence="2">MST-FP2251</strain>
    </source>
</reference>
<feature type="region of interest" description="Disordered" evidence="1">
    <location>
        <begin position="35"/>
        <end position="83"/>
    </location>
</feature>
<dbReference type="AlphaFoldDB" id="A0AAD4CVP3"/>
<accession>A0AAD4CVP3</accession>
<evidence type="ECO:0000313" key="3">
    <source>
        <dbReference type="Proteomes" id="UP001194746"/>
    </source>
</evidence>
<comment type="caution">
    <text evidence="2">The sequence shown here is derived from an EMBL/GenBank/DDBJ whole genome shotgun (WGS) entry which is preliminary data.</text>
</comment>
<name>A0AAD4CVP3_ASPNN</name>
<organism evidence="2 3">
    <name type="scientific">Aspergillus nanangensis</name>
    <dbReference type="NCBI Taxonomy" id="2582783"/>
    <lineage>
        <taxon>Eukaryota</taxon>
        <taxon>Fungi</taxon>
        <taxon>Dikarya</taxon>
        <taxon>Ascomycota</taxon>
        <taxon>Pezizomycotina</taxon>
        <taxon>Eurotiomycetes</taxon>
        <taxon>Eurotiomycetidae</taxon>
        <taxon>Eurotiales</taxon>
        <taxon>Aspergillaceae</taxon>
        <taxon>Aspergillus</taxon>
        <taxon>Aspergillus subgen. Circumdati</taxon>
    </lineage>
</organism>
<protein>
    <submittedName>
        <fullName evidence="2">Uncharacterized protein</fullName>
    </submittedName>
</protein>
<feature type="compositionally biased region" description="Basic and acidic residues" evidence="1">
    <location>
        <begin position="36"/>
        <end position="75"/>
    </location>
</feature>
<evidence type="ECO:0000313" key="2">
    <source>
        <dbReference type="EMBL" id="KAF9892653.1"/>
    </source>
</evidence>
<sequence length="112" mass="12103">MSDIDPEARKQVNNALIAAGSAGVGQIIDAAISSVKKRDSLEAEREAHGSKEHPDEEKTHEEKTVEEKADEEKPHTSVRLPCPPNVRKLLLNLGLVNNGSTPLRAHPIVSAI</sequence>
<gene>
    <name evidence="2" type="ORF">FE257_001055</name>
</gene>
<proteinExistence type="predicted"/>
<keyword evidence="3" id="KW-1185">Reference proteome</keyword>